<keyword evidence="2" id="KW-1185">Reference proteome</keyword>
<dbReference type="PANTHER" id="PTHR12697:SF5">
    <property type="entry name" value="DEOXYHYPUSINE HYDROXYLASE"/>
    <property type="match status" value="1"/>
</dbReference>
<dbReference type="SUPFAM" id="SSF48371">
    <property type="entry name" value="ARM repeat"/>
    <property type="match status" value="1"/>
</dbReference>
<proteinExistence type="predicted"/>
<organism evidence="1 2">
    <name type="scientific">Pyxidicoccus fallax</name>
    <dbReference type="NCBI Taxonomy" id="394095"/>
    <lineage>
        <taxon>Bacteria</taxon>
        <taxon>Pseudomonadati</taxon>
        <taxon>Myxococcota</taxon>
        <taxon>Myxococcia</taxon>
        <taxon>Myxococcales</taxon>
        <taxon>Cystobacterineae</taxon>
        <taxon>Myxococcaceae</taxon>
        <taxon>Pyxidicoccus</taxon>
    </lineage>
</organism>
<dbReference type="GO" id="GO:0016491">
    <property type="term" value="F:oxidoreductase activity"/>
    <property type="evidence" value="ECO:0007669"/>
    <property type="project" value="TreeGrafter"/>
</dbReference>
<dbReference type="Gene3D" id="1.25.10.10">
    <property type="entry name" value="Leucine-rich Repeat Variant"/>
    <property type="match status" value="4"/>
</dbReference>
<dbReference type="Pfam" id="PF13646">
    <property type="entry name" value="HEAT_2"/>
    <property type="match status" value="3"/>
</dbReference>
<dbReference type="InterPro" id="IPR016024">
    <property type="entry name" value="ARM-type_fold"/>
</dbReference>
<protein>
    <submittedName>
        <fullName evidence="1">HEAT repeat domain-containing protein</fullName>
    </submittedName>
</protein>
<dbReference type="RefSeq" id="WP_169351600.1">
    <property type="nucleotide sequence ID" value="NZ_JABBJJ010000425.1"/>
</dbReference>
<dbReference type="Proteomes" id="UP000518300">
    <property type="component" value="Unassembled WGS sequence"/>
</dbReference>
<name>A0A848LXW3_9BACT</name>
<evidence type="ECO:0000313" key="1">
    <source>
        <dbReference type="EMBL" id="NMO22459.1"/>
    </source>
</evidence>
<sequence length="709" mass="73724">MRTGVRPFILVMALVLGCNGSRDQLLADLQSPRPEVRALAVKKLAGQGNADDLVLFTRAAKDLAAIVRAEAAVALGESQDPRVVDLLGELLEDPVEDVQARAAMALAKVQNDKAKAYLTLQYGRRSRATRQVIVQALKSANVNGAMAEVVAAEAKAQWDRNLLALTEGELPERVGAAEELGKSGRPDAVTRLMPLVRDSQVILAAAAVRGLGDAGDKRAVGEIALLLNESFPELRESAIIALTKLQDPAVAPRLQAVAMEKSAVSPLAIDAILAFPRTPQTDAALCAVMMDGAPAEALAAGRAMRSRGGCPVDPIGERLARPATAASGLQAVVGLGPTAQPLLGKVTPWLNQPDASLRLLAVEAVEAMGDASVVPALQKLYEQEAKGLEAMRADWVTQPLPERYGPGFDPASEASPVKSLTQQAGGEDKVAKHAQLLERVKALNAARAREAGRAVVQPRVPTELHDDVDPERLRPLATLLRALGTLKAPGALELLKGYTQDASAPLRVAALTGLARLGPEGVELAKAGLLEPERDVQKAVAQVLAEAGDAGQAALVEMMPKMGSEKLLALDALTRGSGVPVSASAALQAVVSEGGAEAALAASLLGRMGAKDAVPTLIKALDESNSVARRDVLLALGAIGDAQAAEAVARDLYHDLPEVRAAAASALRKIGTPAQAESLDALKGDYFRTVRESAGAALTKDGTAAEGAR</sequence>
<dbReference type="PANTHER" id="PTHR12697">
    <property type="entry name" value="PBS LYASE HEAT-LIKE PROTEIN"/>
    <property type="match status" value="1"/>
</dbReference>
<dbReference type="SMART" id="SM00567">
    <property type="entry name" value="EZ_HEAT"/>
    <property type="match status" value="8"/>
</dbReference>
<dbReference type="AlphaFoldDB" id="A0A848LXW3"/>
<dbReference type="InterPro" id="IPR004155">
    <property type="entry name" value="PBS_lyase_HEAT"/>
</dbReference>
<dbReference type="InterPro" id="IPR011989">
    <property type="entry name" value="ARM-like"/>
</dbReference>
<evidence type="ECO:0000313" key="2">
    <source>
        <dbReference type="Proteomes" id="UP000518300"/>
    </source>
</evidence>
<dbReference type="PROSITE" id="PS51257">
    <property type="entry name" value="PROKAR_LIPOPROTEIN"/>
    <property type="match status" value="1"/>
</dbReference>
<gene>
    <name evidence="1" type="ORF">HG543_47525</name>
</gene>
<dbReference type="EMBL" id="JABBJJ010000425">
    <property type="protein sequence ID" value="NMO22459.1"/>
    <property type="molecule type" value="Genomic_DNA"/>
</dbReference>
<comment type="caution">
    <text evidence="1">The sequence shown here is derived from an EMBL/GenBank/DDBJ whole genome shotgun (WGS) entry which is preliminary data.</text>
</comment>
<dbReference type="Pfam" id="PF03130">
    <property type="entry name" value="HEAT_PBS"/>
    <property type="match status" value="1"/>
</dbReference>
<accession>A0A848LXW3</accession>
<reference evidence="1 2" key="1">
    <citation type="submission" date="2020-04" db="EMBL/GenBank/DDBJ databases">
        <title>Draft genome of Pyxidicoccus fallax type strain.</title>
        <authorList>
            <person name="Whitworth D.E."/>
        </authorList>
    </citation>
    <scope>NUCLEOTIDE SEQUENCE [LARGE SCALE GENOMIC DNA]</scope>
    <source>
        <strain evidence="1 2">DSM 14698</strain>
    </source>
</reference>